<proteinExistence type="predicted"/>
<keyword evidence="2" id="KW-1185">Reference proteome</keyword>
<gene>
    <name evidence="1" type="ORF">KUCAC02_023502</name>
</gene>
<dbReference type="EMBL" id="CM043788">
    <property type="protein sequence ID" value="KAI4829462.1"/>
    <property type="molecule type" value="Genomic_DNA"/>
</dbReference>
<name>A0ACB9XSG4_CHAAC</name>
<evidence type="ECO:0000313" key="2">
    <source>
        <dbReference type="Proteomes" id="UP001057452"/>
    </source>
</evidence>
<organism evidence="1 2">
    <name type="scientific">Chaenocephalus aceratus</name>
    <name type="common">Blackfin icefish</name>
    <name type="synonym">Chaenichthys aceratus</name>
    <dbReference type="NCBI Taxonomy" id="36190"/>
    <lineage>
        <taxon>Eukaryota</taxon>
        <taxon>Metazoa</taxon>
        <taxon>Chordata</taxon>
        <taxon>Craniata</taxon>
        <taxon>Vertebrata</taxon>
        <taxon>Euteleostomi</taxon>
        <taxon>Actinopterygii</taxon>
        <taxon>Neopterygii</taxon>
        <taxon>Teleostei</taxon>
        <taxon>Neoteleostei</taxon>
        <taxon>Acanthomorphata</taxon>
        <taxon>Eupercaria</taxon>
        <taxon>Perciformes</taxon>
        <taxon>Notothenioidei</taxon>
        <taxon>Channichthyidae</taxon>
        <taxon>Chaenocephalus</taxon>
    </lineage>
</organism>
<protein>
    <submittedName>
        <fullName evidence="1">Uncharacterized protein</fullName>
    </submittedName>
</protein>
<dbReference type="Proteomes" id="UP001057452">
    <property type="component" value="Chromosome 4"/>
</dbReference>
<feature type="non-terminal residue" evidence="1">
    <location>
        <position position="53"/>
    </location>
</feature>
<evidence type="ECO:0000313" key="1">
    <source>
        <dbReference type="EMBL" id="KAI4829462.1"/>
    </source>
</evidence>
<sequence length="53" mass="5516">DNGGSPESLSFSLALGRTKNNRRREGVSEDGDSVTIGSEPSVVVLSAEPNAQK</sequence>
<feature type="non-terminal residue" evidence="1">
    <location>
        <position position="1"/>
    </location>
</feature>
<accession>A0ACB9XSG4</accession>
<comment type="caution">
    <text evidence="1">The sequence shown here is derived from an EMBL/GenBank/DDBJ whole genome shotgun (WGS) entry which is preliminary data.</text>
</comment>
<reference evidence="1" key="1">
    <citation type="submission" date="2022-05" db="EMBL/GenBank/DDBJ databases">
        <title>Chromosome-level genome of Chaenocephalus aceratus.</title>
        <authorList>
            <person name="Park H."/>
        </authorList>
    </citation>
    <scope>NUCLEOTIDE SEQUENCE</scope>
    <source>
        <strain evidence="1">KU_202001</strain>
    </source>
</reference>